<dbReference type="AlphaFoldDB" id="A0AAI9XAG5"/>
<feature type="compositionally biased region" description="Polar residues" evidence="1">
    <location>
        <begin position="170"/>
        <end position="187"/>
    </location>
</feature>
<name>A0AAI9XAG5_PENTH</name>
<feature type="compositionally biased region" description="Basic residues" evidence="1">
    <location>
        <begin position="188"/>
        <end position="205"/>
    </location>
</feature>
<comment type="caution">
    <text evidence="2">The sequence shown here is derived from an EMBL/GenBank/DDBJ whole genome shotgun (WGS) entry which is preliminary data.</text>
</comment>
<reference evidence="2" key="1">
    <citation type="submission" date="2015-06" db="EMBL/GenBank/DDBJ databases">
        <authorList>
            <person name="Nguyen H."/>
        </authorList>
    </citation>
    <scope>NUCLEOTIDE SEQUENCE</scope>
    <source>
        <strain evidence="2">DAOM 180753</strain>
    </source>
</reference>
<dbReference type="Proteomes" id="UP001227192">
    <property type="component" value="Unassembled WGS sequence"/>
</dbReference>
<dbReference type="EMBL" id="LACB01000092">
    <property type="protein sequence ID" value="KAJ9489163.1"/>
    <property type="molecule type" value="Genomic_DNA"/>
</dbReference>
<keyword evidence="3" id="KW-1185">Reference proteome</keyword>
<sequence length="249" mass="27609">MFRGPPASKYLIRNLIRLHVIPLMRTLGKTGLSPETSGNLLEPVLALTFPNCITLLYYPPGLFRNAVFADNLPANLSYRPLHPRYLGKCPIFYPVCWSFQLGCRQHLKTMSTGAPSLSVDLTPPSNELNHNHGHSRSRGHSRSNRWAQPPPPLSQPANASFPEHGEPINAVNSSYSYGHTHQPSSQGHHAHSHSHSHSNAHHNHNHSVSSLHHDVLDDHHLKDSNGVYGMLSTDTTIQANYSSEKAYVG</sequence>
<organism evidence="2 3">
    <name type="scientific">Penicillium thymicola</name>
    <dbReference type="NCBI Taxonomy" id="293382"/>
    <lineage>
        <taxon>Eukaryota</taxon>
        <taxon>Fungi</taxon>
        <taxon>Dikarya</taxon>
        <taxon>Ascomycota</taxon>
        <taxon>Pezizomycotina</taxon>
        <taxon>Eurotiomycetes</taxon>
        <taxon>Eurotiomycetidae</taxon>
        <taxon>Eurotiales</taxon>
        <taxon>Aspergillaceae</taxon>
        <taxon>Penicillium</taxon>
    </lineage>
</organism>
<feature type="compositionally biased region" description="Basic residues" evidence="1">
    <location>
        <begin position="131"/>
        <end position="143"/>
    </location>
</feature>
<accession>A0AAI9XAG5</accession>
<evidence type="ECO:0000256" key="1">
    <source>
        <dbReference type="SAM" id="MobiDB-lite"/>
    </source>
</evidence>
<evidence type="ECO:0000313" key="2">
    <source>
        <dbReference type="EMBL" id="KAJ9489163.1"/>
    </source>
</evidence>
<protein>
    <submittedName>
        <fullName evidence="2">Uncharacterized protein</fullName>
    </submittedName>
</protein>
<reference evidence="2" key="2">
    <citation type="journal article" date="2016" name="Fungal Biol.">
        <title>Ochratoxin A production by Penicillium thymicola.</title>
        <authorList>
            <person name="Nguyen H.D.T."/>
            <person name="McMullin D.R."/>
            <person name="Ponomareva E."/>
            <person name="Riley R."/>
            <person name="Pomraning K.R."/>
            <person name="Baker S.E."/>
            <person name="Seifert K.A."/>
        </authorList>
    </citation>
    <scope>NUCLEOTIDE SEQUENCE</scope>
    <source>
        <strain evidence="2">DAOM 180753</strain>
    </source>
</reference>
<feature type="region of interest" description="Disordered" evidence="1">
    <location>
        <begin position="117"/>
        <end position="213"/>
    </location>
</feature>
<evidence type="ECO:0000313" key="3">
    <source>
        <dbReference type="Proteomes" id="UP001227192"/>
    </source>
</evidence>
<proteinExistence type="predicted"/>
<gene>
    <name evidence="2" type="ORF">VN97_g4120</name>
</gene>